<keyword evidence="1" id="KW-0812">Transmembrane</keyword>
<sequence>MSVRDKYRSTFNELQRAESIPERISVFRRVWAWIIIASQKVVARFGFIVIPLYLIVLSILNFNECEGIPVLILAIGILMLICTLYPPFYAYGKKKALEDRQDRINHHQTPLHEGEIETEEVNKFIPCRMHRICNASFSFILGVAPILTYHTFRMFFSHDQCSFLMYWTAFCICFIYSTWVLFLILACFLCCCFVTLPQCMSKCNGNNSEDVETGND</sequence>
<reference evidence="3" key="1">
    <citation type="submission" date="2016-11" db="UniProtKB">
        <authorList>
            <consortium name="WormBaseParasite"/>
        </authorList>
    </citation>
    <scope>IDENTIFICATION</scope>
</reference>
<evidence type="ECO:0000313" key="3">
    <source>
        <dbReference type="WBParaSite" id="Csp11.Scaffold486.g1964.t1"/>
    </source>
</evidence>
<dbReference type="Proteomes" id="UP000095282">
    <property type="component" value="Unplaced"/>
</dbReference>
<feature type="transmembrane region" description="Helical" evidence="1">
    <location>
        <begin position="164"/>
        <end position="196"/>
    </location>
</feature>
<organism evidence="2 3">
    <name type="scientific">Caenorhabditis tropicalis</name>
    <dbReference type="NCBI Taxonomy" id="1561998"/>
    <lineage>
        <taxon>Eukaryota</taxon>
        <taxon>Metazoa</taxon>
        <taxon>Ecdysozoa</taxon>
        <taxon>Nematoda</taxon>
        <taxon>Chromadorea</taxon>
        <taxon>Rhabditida</taxon>
        <taxon>Rhabditina</taxon>
        <taxon>Rhabditomorpha</taxon>
        <taxon>Rhabditoidea</taxon>
        <taxon>Rhabditidae</taxon>
        <taxon>Peloderinae</taxon>
        <taxon>Caenorhabditis</taxon>
    </lineage>
</organism>
<dbReference type="PANTHER" id="PTHR34152">
    <property type="entry name" value="PROTEIN CBG12353-RELATED"/>
    <property type="match status" value="1"/>
</dbReference>
<keyword evidence="1" id="KW-0472">Membrane</keyword>
<feature type="transmembrane region" description="Helical" evidence="1">
    <location>
        <begin position="41"/>
        <end position="62"/>
    </location>
</feature>
<evidence type="ECO:0000313" key="2">
    <source>
        <dbReference type="Proteomes" id="UP000095282"/>
    </source>
</evidence>
<dbReference type="WBParaSite" id="Csp11.Scaffold486.g1964.t1">
    <property type="protein sequence ID" value="Csp11.Scaffold486.g1964.t1"/>
    <property type="gene ID" value="Csp11.Scaffold486.g1964"/>
</dbReference>
<name>A0A1I7T345_9PELO</name>
<dbReference type="eggNOG" id="ENOG502TMGS">
    <property type="taxonomic scope" value="Eukaryota"/>
</dbReference>
<feature type="transmembrane region" description="Helical" evidence="1">
    <location>
        <begin position="132"/>
        <end position="152"/>
    </location>
</feature>
<protein>
    <submittedName>
        <fullName evidence="3">Transmembrane protein</fullName>
    </submittedName>
</protein>
<keyword evidence="2" id="KW-1185">Reference proteome</keyword>
<evidence type="ECO:0000256" key="1">
    <source>
        <dbReference type="SAM" id="Phobius"/>
    </source>
</evidence>
<keyword evidence="1" id="KW-1133">Transmembrane helix</keyword>
<feature type="transmembrane region" description="Helical" evidence="1">
    <location>
        <begin position="68"/>
        <end position="91"/>
    </location>
</feature>
<dbReference type="PANTHER" id="PTHR34152:SF9">
    <property type="entry name" value="TRANSMEMBRANE DOMAIN-CONTAINING PROTEIN"/>
    <property type="match status" value="1"/>
</dbReference>
<proteinExistence type="predicted"/>
<dbReference type="AlphaFoldDB" id="A0A1I7T345"/>
<accession>A0A1I7T345</accession>